<dbReference type="GO" id="GO:0005886">
    <property type="term" value="C:plasma membrane"/>
    <property type="evidence" value="ECO:0007669"/>
    <property type="project" value="UniProtKB-SubCell"/>
</dbReference>
<dbReference type="InterPro" id="IPR003439">
    <property type="entry name" value="ABC_transporter-like_ATP-bd"/>
</dbReference>
<evidence type="ECO:0000256" key="4">
    <source>
        <dbReference type="ARBA" id="ARBA00022692"/>
    </source>
</evidence>
<dbReference type="FunFam" id="3.40.50.300:FF:000140">
    <property type="entry name" value="Lipid A export ATP-binding/permease protein MsbA"/>
    <property type="match status" value="1"/>
</dbReference>
<gene>
    <name evidence="14" type="ORF">SAMN04488509_101500</name>
</gene>
<comment type="subcellular location">
    <subcellularLocation>
        <location evidence="1">Cell membrane</location>
        <topology evidence="1">Multi-pass membrane protein</topology>
    </subcellularLocation>
</comment>
<evidence type="ECO:0000256" key="3">
    <source>
        <dbReference type="ARBA" id="ARBA00022475"/>
    </source>
</evidence>
<keyword evidence="3" id="KW-1003">Cell membrane</keyword>
<dbReference type="InterPro" id="IPR017871">
    <property type="entry name" value="ABC_transporter-like_CS"/>
</dbReference>
<dbReference type="PROSITE" id="PS00211">
    <property type="entry name" value="ABC_TRANSPORTER_1"/>
    <property type="match status" value="1"/>
</dbReference>
<dbReference type="SUPFAM" id="SSF90123">
    <property type="entry name" value="ABC transporter transmembrane region"/>
    <property type="match status" value="1"/>
</dbReference>
<dbReference type="Pfam" id="PF00664">
    <property type="entry name" value="ABC_membrane"/>
    <property type="match status" value="1"/>
</dbReference>
<evidence type="ECO:0000313" key="15">
    <source>
        <dbReference type="Proteomes" id="UP000199603"/>
    </source>
</evidence>
<dbReference type="InterPro" id="IPR027417">
    <property type="entry name" value="P-loop_NTPase"/>
</dbReference>
<evidence type="ECO:0000256" key="9">
    <source>
        <dbReference type="ARBA" id="ARBA00023055"/>
    </source>
</evidence>
<dbReference type="SMART" id="SM00382">
    <property type="entry name" value="AAA"/>
    <property type="match status" value="1"/>
</dbReference>
<dbReference type="PROSITE" id="PS50893">
    <property type="entry name" value="ABC_TRANSPORTER_2"/>
    <property type="match status" value="1"/>
</dbReference>
<evidence type="ECO:0000259" key="13">
    <source>
        <dbReference type="PROSITE" id="PS50929"/>
    </source>
</evidence>
<evidence type="ECO:0000256" key="6">
    <source>
        <dbReference type="ARBA" id="ARBA00022840"/>
    </source>
</evidence>
<feature type="transmembrane region" description="Helical" evidence="11">
    <location>
        <begin position="149"/>
        <end position="168"/>
    </location>
</feature>
<keyword evidence="6 14" id="KW-0067">ATP-binding</keyword>
<dbReference type="PROSITE" id="PS50929">
    <property type="entry name" value="ABC_TM1F"/>
    <property type="match status" value="1"/>
</dbReference>
<dbReference type="GO" id="GO:0016887">
    <property type="term" value="F:ATP hydrolysis activity"/>
    <property type="evidence" value="ECO:0007669"/>
    <property type="project" value="InterPro"/>
</dbReference>
<feature type="transmembrane region" description="Helical" evidence="11">
    <location>
        <begin position="252"/>
        <end position="275"/>
    </location>
</feature>
<feature type="transmembrane region" description="Helical" evidence="11">
    <location>
        <begin position="287"/>
        <end position="305"/>
    </location>
</feature>
<keyword evidence="4 11" id="KW-0812">Transmembrane</keyword>
<accession>A0A1G6SHH3</accession>
<dbReference type="SUPFAM" id="SSF52540">
    <property type="entry name" value="P-loop containing nucleoside triphosphate hydrolases"/>
    <property type="match status" value="1"/>
</dbReference>
<protein>
    <submittedName>
        <fullName evidence="14">ATP-binding cassette, subfamily B, MsbA</fullName>
    </submittedName>
</protein>
<dbReference type="InterPro" id="IPR039421">
    <property type="entry name" value="Type_1_exporter"/>
</dbReference>
<feature type="domain" description="ABC transmembrane type-1" evidence="13">
    <location>
        <begin position="35"/>
        <end position="317"/>
    </location>
</feature>
<keyword evidence="2" id="KW-0813">Transport</keyword>
<dbReference type="NCBIfam" id="TIGR02203">
    <property type="entry name" value="MsbA_lipidA"/>
    <property type="match status" value="1"/>
</dbReference>
<dbReference type="InterPro" id="IPR036640">
    <property type="entry name" value="ABC1_TM_sf"/>
</dbReference>
<dbReference type="OrthoDB" id="9806127at2"/>
<dbReference type="InterPro" id="IPR003593">
    <property type="entry name" value="AAA+_ATPase"/>
</dbReference>
<dbReference type="Gene3D" id="1.20.1560.10">
    <property type="entry name" value="ABC transporter type 1, transmembrane domain"/>
    <property type="match status" value="1"/>
</dbReference>
<dbReference type="Gene3D" id="3.40.50.300">
    <property type="entry name" value="P-loop containing nucleotide triphosphate hydrolases"/>
    <property type="match status" value="1"/>
</dbReference>
<dbReference type="InterPro" id="IPR011527">
    <property type="entry name" value="ABC1_TM_dom"/>
</dbReference>
<dbReference type="GO" id="GO:0005524">
    <property type="term" value="F:ATP binding"/>
    <property type="evidence" value="ECO:0007669"/>
    <property type="project" value="UniProtKB-KW"/>
</dbReference>
<reference evidence="14 15" key="1">
    <citation type="submission" date="2016-10" db="EMBL/GenBank/DDBJ databases">
        <authorList>
            <person name="de Groot N.N."/>
        </authorList>
    </citation>
    <scope>NUCLEOTIDE SEQUENCE [LARGE SCALE GENOMIC DNA]</scope>
    <source>
        <strain evidence="14 15">DSM 16957</strain>
    </source>
</reference>
<name>A0A1G6SHH3_9GAMM</name>
<evidence type="ECO:0000256" key="10">
    <source>
        <dbReference type="ARBA" id="ARBA00023136"/>
    </source>
</evidence>
<feature type="transmembrane region" description="Helical" evidence="11">
    <location>
        <begin position="174"/>
        <end position="192"/>
    </location>
</feature>
<feature type="domain" description="ABC transporter" evidence="12">
    <location>
        <begin position="349"/>
        <end position="585"/>
    </location>
</feature>
<dbReference type="InterPro" id="IPR011917">
    <property type="entry name" value="ABC_transpr_lipidA"/>
</dbReference>
<keyword evidence="7" id="KW-1278">Translocase</keyword>
<dbReference type="PANTHER" id="PTHR43394:SF1">
    <property type="entry name" value="ATP-BINDING CASSETTE SUB-FAMILY B MEMBER 10, MITOCHONDRIAL"/>
    <property type="match status" value="1"/>
</dbReference>
<evidence type="ECO:0000256" key="2">
    <source>
        <dbReference type="ARBA" id="ARBA00022448"/>
    </source>
</evidence>
<evidence type="ECO:0000256" key="5">
    <source>
        <dbReference type="ARBA" id="ARBA00022741"/>
    </source>
</evidence>
<evidence type="ECO:0000256" key="7">
    <source>
        <dbReference type="ARBA" id="ARBA00022967"/>
    </source>
</evidence>
<keyword evidence="15" id="KW-1185">Reference proteome</keyword>
<dbReference type="AlphaFoldDB" id="A0A1G6SHH3"/>
<feature type="transmembrane region" description="Helical" evidence="11">
    <location>
        <begin position="30"/>
        <end position="51"/>
    </location>
</feature>
<dbReference type="EMBL" id="FNAG01000001">
    <property type="protein sequence ID" value="SDD16104.1"/>
    <property type="molecule type" value="Genomic_DNA"/>
</dbReference>
<dbReference type="CDD" id="cd18552">
    <property type="entry name" value="ABC_6TM_MsbA_like"/>
    <property type="match status" value="1"/>
</dbReference>
<dbReference type="RefSeq" id="WP_091238399.1">
    <property type="nucleotide sequence ID" value="NZ_FNAG01000001.1"/>
</dbReference>
<organism evidence="14 15">
    <name type="scientific">Aquimonas voraii</name>
    <dbReference type="NCBI Taxonomy" id="265719"/>
    <lineage>
        <taxon>Bacteria</taxon>
        <taxon>Pseudomonadati</taxon>
        <taxon>Pseudomonadota</taxon>
        <taxon>Gammaproteobacteria</taxon>
        <taxon>Lysobacterales</taxon>
        <taxon>Lysobacteraceae</taxon>
        <taxon>Aquimonas</taxon>
    </lineage>
</organism>
<proteinExistence type="predicted"/>
<keyword evidence="5" id="KW-0547">Nucleotide-binding</keyword>
<sequence>MSASPGSAETGAQLSAAQSYRRLLGYAKTYWGFGLIALIGIGLDAASSAAFVQLIEPMLNDLFVARDPWAIQWLPVMLIGVFVVRGIGTYATDYGMARVGRGVVRDLRVAIFAHYQRLPASWFDREPSGQIIARVIYSAEQMAHAVAEALKVLLLDALMVIAMVGVMLSKSASLTLYLFVMVPLAGLVWQFVGKRFRRINRQIQGAVGEVTGMVEEAVDGHREVRVYGGQAREAERFGEAVQRNFRLNLKVAATNALSTSTVQLIAASVLAAIVWRATRPDLLDTMNPGSFMALIGAMMVMLPSLKRLTSVQSMLQRGIAAADDLFAVLDTPPEQDRGSLRVERARGDIEFDAVRLAYPGANSPALDGVSLRCAPGTVTALVGRSGSGKSSLVSLLPRFYEPSEGVVRLDGQALQDYRLEDLRAQIALVSQRVVLFTGSIADNIAFGAMRRVERAEIEAAAEAANAMEFIRPLPLGLDSPVGEGGALLSGGQRQRIAIARALLKNAPILILDEATSALDSESERLIQEALARLMRDRTTLVIAHRLATVEHADQIAVLEAGRVQEVGRHAELLAHDGLYASLHRLQFNESAPAAADPRP</sequence>
<feature type="transmembrane region" description="Helical" evidence="11">
    <location>
        <begin position="71"/>
        <end position="91"/>
    </location>
</feature>
<evidence type="ECO:0000256" key="8">
    <source>
        <dbReference type="ARBA" id="ARBA00022989"/>
    </source>
</evidence>
<evidence type="ECO:0000256" key="11">
    <source>
        <dbReference type="SAM" id="Phobius"/>
    </source>
</evidence>
<evidence type="ECO:0000256" key="1">
    <source>
        <dbReference type="ARBA" id="ARBA00004651"/>
    </source>
</evidence>
<keyword evidence="8 11" id="KW-1133">Transmembrane helix</keyword>
<dbReference type="STRING" id="265719.SAMN04488509_101500"/>
<dbReference type="PANTHER" id="PTHR43394">
    <property type="entry name" value="ATP-DEPENDENT PERMEASE MDL1, MITOCHONDRIAL"/>
    <property type="match status" value="1"/>
</dbReference>
<dbReference type="Proteomes" id="UP000199603">
    <property type="component" value="Unassembled WGS sequence"/>
</dbReference>
<evidence type="ECO:0000313" key="14">
    <source>
        <dbReference type="EMBL" id="SDD16104.1"/>
    </source>
</evidence>
<evidence type="ECO:0000259" key="12">
    <source>
        <dbReference type="PROSITE" id="PS50893"/>
    </source>
</evidence>
<keyword evidence="9" id="KW-0445">Lipid transport</keyword>
<keyword evidence="10 11" id="KW-0472">Membrane</keyword>
<dbReference type="GO" id="GO:0015421">
    <property type="term" value="F:ABC-type oligopeptide transporter activity"/>
    <property type="evidence" value="ECO:0007669"/>
    <property type="project" value="TreeGrafter"/>
</dbReference>
<dbReference type="Pfam" id="PF00005">
    <property type="entry name" value="ABC_tran"/>
    <property type="match status" value="1"/>
</dbReference>
<dbReference type="GO" id="GO:0034040">
    <property type="term" value="F:ATPase-coupled lipid transmembrane transporter activity"/>
    <property type="evidence" value="ECO:0007669"/>
    <property type="project" value="InterPro"/>
</dbReference>